<comment type="caution">
    <text evidence="1">The sequence shown here is derived from an EMBL/GenBank/DDBJ whole genome shotgun (WGS) entry which is preliminary data.</text>
</comment>
<dbReference type="InterPro" id="IPR016163">
    <property type="entry name" value="Ald_DH_C"/>
</dbReference>
<sequence length="53" mass="5946">MVSELPHGGYKSSGFGNDMSIYSLEECANIKHVSISRDTNAHKERQDVVFRTC</sequence>
<dbReference type="SUPFAM" id="SSF53720">
    <property type="entry name" value="ALDH-like"/>
    <property type="match status" value="1"/>
</dbReference>
<protein>
    <recommendedName>
        <fullName evidence="3">Aldehyde dehydrogenase family protein</fullName>
    </recommendedName>
</protein>
<organism evidence="1 2">
    <name type="scientific">Paeniglutamicibacter antarcticus</name>
    <dbReference type="NCBI Taxonomy" id="494023"/>
    <lineage>
        <taxon>Bacteria</taxon>
        <taxon>Bacillati</taxon>
        <taxon>Actinomycetota</taxon>
        <taxon>Actinomycetes</taxon>
        <taxon>Micrococcales</taxon>
        <taxon>Micrococcaceae</taxon>
        <taxon>Paeniglutamicibacter</taxon>
    </lineage>
</organism>
<reference evidence="2" key="1">
    <citation type="journal article" date="2019" name="Int. J. Syst. Evol. Microbiol.">
        <title>The Global Catalogue of Microorganisms (GCM) 10K type strain sequencing project: providing services to taxonomists for standard genome sequencing and annotation.</title>
        <authorList>
            <consortium name="The Broad Institute Genomics Platform"/>
            <consortium name="The Broad Institute Genome Sequencing Center for Infectious Disease"/>
            <person name="Wu L."/>
            <person name="Ma J."/>
        </authorList>
    </citation>
    <scope>NUCLEOTIDE SEQUENCE [LARGE SCALE GENOMIC DNA]</scope>
    <source>
        <strain evidence="2">JCM 18952</strain>
    </source>
</reference>
<dbReference type="InterPro" id="IPR016161">
    <property type="entry name" value="Ald_DH/histidinol_DH"/>
</dbReference>
<accession>A0ABP9TQI1</accession>
<evidence type="ECO:0000313" key="1">
    <source>
        <dbReference type="EMBL" id="GAA5228450.1"/>
    </source>
</evidence>
<dbReference type="Gene3D" id="3.40.309.10">
    <property type="entry name" value="Aldehyde Dehydrogenase, Chain A, domain 2"/>
    <property type="match status" value="1"/>
</dbReference>
<proteinExistence type="predicted"/>
<dbReference type="EMBL" id="BAABLK010000037">
    <property type="protein sequence ID" value="GAA5228450.1"/>
    <property type="molecule type" value="Genomic_DNA"/>
</dbReference>
<name>A0ABP9TQI1_9MICC</name>
<dbReference type="Proteomes" id="UP001501257">
    <property type="component" value="Unassembled WGS sequence"/>
</dbReference>
<evidence type="ECO:0000313" key="2">
    <source>
        <dbReference type="Proteomes" id="UP001501257"/>
    </source>
</evidence>
<keyword evidence="2" id="KW-1185">Reference proteome</keyword>
<gene>
    <name evidence="1" type="ORF">GCM10025778_29840</name>
</gene>
<evidence type="ECO:0008006" key="3">
    <source>
        <dbReference type="Google" id="ProtNLM"/>
    </source>
</evidence>